<dbReference type="KEGG" id="cvn:111109077"/>
<evidence type="ECO:0000256" key="1">
    <source>
        <dbReference type="SAM" id="MobiDB-lite"/>
    </source>
</evidence>
<evidence type="ECO:0000313" key="3">
    <source>
        <dbReference type="RefSeq" id="XP_022300873.1"/>
    </source>
</evidence>
<dbReference type="Proteomes" id="UP000694844">
    <property type="component" value="Chromosome 8"/>
</dbReference>
<sequence length="221" mass="24295">MSSCLPCQISDSLVSFPFPLPGTPVDTPRPKRRRGCPWKVPVSTSTSTQFPDLSYDADVYCFCRRPGDGRLMAQCDQSILQMRRYVPPSAGGRMNASARRRTPSVLGSHLRRLPATAGSRGIQRRVRDIAAPQAEALHPPLLREVPCAPVTTRARKVVLEWLRLRLLGPGTPMLVLSEKVPSREVFSSPAPIPDNVREAMDVLCLEVGEEPIGSYRPGGDL</sequence>
<accession>A0A8B8BCF5</accession>
<keyword evidence="2" id="KW-1185">Reference proteome</keyword>
<reference evidence="3" key="1">
    <citation type="submission" date="2025-08" db="UniProtKB">
        <authorList>
            <consortium name="RefSeq"/>
        </authorList>
    </citation>
    <scope>IDENTIFICATION</scope>
    <source>
        <tissue evidence="3">Whole sample</tissue>
    </source>
</reference>
<feature type="region of interest" description="Disordered" evidence="1">
    <location>
        <begin position="20"/>
        <end position="40"/>
    </location>
</feature>
<dbReference type="OrthoDB" id="5876800at2759"/>
<dbReference type="RefSeq" id="XP_022300873.1">
    <property type="nucleotide sequence ID" value="XM_022445165.1"/>
</dbReference>
<evidence type="ECO:0000313" key="2">
    <source>
        <dbReference type="Proteomes" id="UP000694844"/>
    </source>
</evidence>
<organism evidence="2 3">
    <name type="scientific">Crassostrea virginica</name>
    <name type="common">Eastern oyster</name>
    <dbReference type="NCBI Taxonomy" id="6565"/>
    <lineage>
        <taxon>Eukaryota</taxon>
        <taxon>Metazoa</taxon>
        <taxon>Spiralia</taxon>
        <taxon>Lophotrochozoa</taxon>
        <taxon>Mollusca</taxon>
        <taxon>Bivalvia</taxon>
        <taxon>Autobranchia</taxon>
        <taxon>Pteriomorphia</taxon>
        <taxon>Ostreida</taxon>
        <taxon>Ostreoidea</taxon>
        <taxon>Ostreidae</taxon>
        <taxon>Crassostrea</taxon>
    </lineage>
</organism>
<gene>
    <name evidence="3" type="primary">LOC111109077</name>
</gene>
<protein>
    <submittedName>
        <fullName evidence="3">Uncharacterized protein LOC111109077</fullName>
    </submittedName>
</protein>
<dbReference type="AlphaFoldDB" id="A0A8B8BCF5"/>
<proteinExistence type="predicted"/>
<name>A0A8B8BCF5_CRAVI</name>
<dbReference type="GeneID" id="111109077"/>